<dbReference type="EMBL" id="CP038231">
    <property type="protein sequence ID" value="QDH14473.1"/>
    <property type="molecule type" value="Genomic_DNA"/>
</dbReference>
<dbReference type="PROSITE" id="PS51171">
    <property type="entry name" value="PREPHENATE_DEHYDR_3"/>
    <property type="match status" value="1"/>
</dbReference>
<dbReference type="Pfam" id="PF01842">
    <property type="entry name" value="ACT"/>
    <property type="match status" value="1"/>
</dbReference>
<dbReference type="Proteomes" id="UP000318709">
    <property type="component" value="Chromosome"/>
</dbReference>
<dbReference type="AlphaFoldDB" id="A0A4Y6UAH8"/>
<evidence type="ECO:0000313" key="13">
    <source>
        <dbReference type="Proteomes" id="UP000318709"/>
    </source>
</evidence>
<evidence type="ECO:0000256" key="6">
    <source>
        <dbReference type="ARBA" id="ARBA00023239"/>
    </source>
</evidence>
<dbReference type="GO" id="GO:0005737">
    <property type="term" value="C:cytoplasm"/>
    <property type="evidence" value="ECO:0007669"/>
    <property type="project" value="TreeGrafter"/>
</dbReference>
<evidence type="ECO:0000256" key="7">
    <source>
        <dbReference type="ARBA" id="ARBA00047848"/>
    </source>
</evidence>
<evidence type="ECO:0000259" key="11">
    <source>
        <dbReference type="PROSITE" id="PS51671"/>
    </source>
</evidence>
<keyword evidence="13" id="KW-1185">Reference proteome</keyword>
<dbReference type="Pfam" id="PF00800">
    <property type="entry name" value="PDT"/>
    <property type="match status" value="1"/>
</dbReference>
<dbReference type="Gene3D" id="3.40.190.10">
    <property type="entry name" value="Periplasmic binding protein-like II"/>
    <property type="match status" value="2"/>
</dbReference>
<feature type="compositionally biased region" description="Polar residues" evidence="9">
    <location>
        <begin position="293"/>
        <end position="303"/>
    </location>
</feature>
<keyword evidence="5" id="KW-0584">Phenylalanine biosynthesis</keyword>
<dbReference type="SUPFAM" id="SSF53850">
    <property type="entry name" value="Periplasmic binding protein-like II"/>
    <property type="match status" value="1"/>
</dbReference>
<keyword evidence="3" id="KW-0028">Amino-acid biosynthesis</keyword>
<dbReference type="PROSITE" id="PS51671">
    <property type="entry name" value="ACT"/>
    <property type="match status" value="1"/>
</dbReference>
<keyword evidence="4" id="KW-0057">Aromatic amino acid biosynthesis</keyword>
<feature type="domain" description="Prephenate dehydratase" evidence="10">
    <location>
        <begin position="7"/>
        <end position="182"/>
    </location>
</feature>
<dbReference type="OrthoDB" id="9802281at2"/>
<dbReference type="EC" id="4.2.1.51" evidence="2"/>
<evidence type="ECO:0000256" key="3">
    <source>
        <dbReference type="ARBA" id="ARBA00022605"/>
    </source>
</evidence>
<reference evidence="12 13" key="1">
    <citation type="submission" date="2019-03" db="EMBL/GenBank/DDBJ databases">
        <title>The complete genome sequence of Swingsia_sp. F3b2 LMG30590(T).</title>
        <authorList>
            <person name="Chua K.-O."/>
            <person name="Chan K.-G."/>
            <person name="See-Too W.-S."/>
        </authorList>
    </citation>
    <scope>NUCLEOTIDE SEQUENCE [LARGE SCALE GENOMIC DNA]</scope>
    <source>
        <strain evidence="12 13">F3b2</strain>
    </source>
</reference>
<dbReference type="UniPathway" id="UPA00121">
    <property type="reaction ID" value="UER00345"/>
</dbReference>
<evidence type="ECO:0000256" key="2">
    <source>
        <dbReference type="ARBA" id="ARBA00013147"/>
    </source>
</evidence>
<dbReference type="SUPFAM" id="SSF55021">
    <property type="entry name" value="ACT-like"/>
    <property type="match status" value="1"/>
</dbReference>
<organism evidence="12 13">
    <name type="scientific">Formicincola oecophyllae</name>
    <dbReference type="NCBI Taxonomy" id="2558361"/>
    <lineage>
        <taxon>Bacteria</taxon>
        <taxon>Pseudomonadati</taxon>
        <taxon>Pseudomonadota</taxon>
        <taxon>Alphaproteobacteria</taxon>
        <taxon>Acetobacterales</taxon>
        <taxon>Acetobacteraceae</taxon>
        <taxon>Formicincola</taxon>
    </lineage>
</organism>
<dbReference type="GO" id="GO:0004664">
    <property type="term" value="F:prephenate dehydratase activity"/>
    <property type="evidence" value="ECO:0007669"/>
    <property type="project" value="UniProtKB-EC"/>
</dbReference>
<evidence type="ECO:0000259" key="10">
    <source>
        <dbReference type="PROSITE" id="PS51171"/>
    </source>
</evidence>
<dbReference type="KEGG" id="swf:E3E12_06990"/>
<evidence type="ECO:0000256" key="9">
    <source>
        <dbReference type="SAM" id="MobiDB-lite"/>
    </source>
</evidence>
<evidence type="ECO:0000256" key="4">
    <source>
        <dbReference type="ARBA" id="ARBA00023141"/>
    </source>
</evidence>
<evidence type="ECO:0000256" key="8">
    <source>
        <dbReference type="PIRSR" id="PIRSR001500-2"/>
    </source>
</evidence>
<name>A0A4Y6UAH8_9PROT</name>
<dbReference type="CDD" id="cd13631">
    <property type="entry name" value="PBP2_Ct-PDT_like"/>
    <property type="match status" value="1"/>
</dbReference>
<dbReference type="InterPro" id="IPR045865">
    <property type="entry name" value="ACT-like_dom_sf"/>
</dbReference>
<dbReference type="PANTHER" id="PTHR21022">
    <property type="entry name" value="PREPHENATE DEHYDRATASE P PROTEIN"/>
    <property type="match status" value="1"/>
</dbReference>
<protein>
    <recommendedName>
        <fullName evidence="2">prephenate dehydratase</fullName>
        <ecNumber evidence="2">4.2.1.51</ecNumber>
    </recommendedName>
</protein>
<sequence length="320" mass="33319">MGNVLGTIAFQGRPGAYSDLAARQARPGWATLPCPSFAAAINAVRFGQADEALLPCENTLAGRVPEIHALLPDAALVLVGEHFMPIHHCLLALPGTPLGAVRRVHTHPVALLQIRDYLAAQGLEGVSAFDTAGAAELVASWGDPSQAAVASELAGTLNGLEVLARHVEDAGHNTTRFYLAAPEGAHHPQGCRDAPHGLMTTLIVEGPSVPGALHAMLGGFATHGVNMTRIESYMKGGRFDTPCFLMDVEAAPGQPAMDAALHALGRTCVSVRVLGVYPRSAYRGGLGEGQPTWRAQANPSQTEPWGAPSPGRAPGNGETP</sequence>
<dbReference type="Gene3D" id="3.30.70.260">
    <property type="match status" value="1"/>
</dbReference>
<dbReference type="GO" id="GO:0009094">
    <property type="term" value="P:L-phenylalanine biosynthetic process"/>
    <property type="evidence" value="ECO:0007669"/>
    <property type="project" value="UniProtKB-UniPathway"/>
</dbReference>
<dbReference type="CDD" id="cd04905">
    <property type="entry name" value="ACT_CM-PDT"/>
    <property type="match status" value="1"/>
</dbReference>
<dbReference type="PANTHER" id="PTHR21022:SF19">
    <property type="entry name" value="PREPHENATE DEHYDRATASE-RELATED"/>
    <property type="match status" value="1"/>
</dbReference>
<gene>
    <name evidence="12" type="ORF">E3E12_06990</name>
</gene>
<dbReference type="InterPro" id="IPR002912">
    <property type="entry name" value="ACT_dom"/>
</dbReference>
<feature type="domain" description="ACT" evidence="11">
    <location>
        <begin position="201"/>
        <end position="278"/>
    </location>
</feature>
<evidence type="ECO:0000313" key="12">
    <source>
        <dbReference type="EMBL" id="QDH14473.1"/>
    </source>
</evidence>
<dbReference type="InterPro" id="IPR001086">
    <property type="entry name" value="Preph_deHydtase"/>
</dbReference>
<evidence type="ECO:0000256" key="5">
    <source>
        <dbReference type="ARBA" id="ARBA00023222"/>
    </source>
</evidence>
<keyword evidence="6" id="KW-0456">Lyase</keyword>
<comment type="pathway">
    <text evidence="1">Amino-acid biosynthesis; L-phenylalanine biosynthesis; phenylpyruvate from prephenate: step 1/1.</text>
</comment>
<dbReference type="PIRSF" id="PIRSF001500">
    <property type="entry name" value="Chor_mut_pdt_Ppr"/>
    <property type="match status" value="1"/>
</dbReference>
<feature type="region of interest" description="Disordered" evidence="9">
    <location>
        <begin position="285"/>
        <end position="320"/>
    </location>
</feature>
<accession>A0A4Y6UAH8</accession>
<proteinExistence type="predicted"/>
<dbReference type="InterPro" id="IPR008242">
    <property type="entry name" value="Chor_mutase/pphenate_deHydtase"/>
</dbReference>
<evidence type="ECO:0000256" key="1">
    <source>
        <dbReference type="ARBA" id="ARBA00004741"/>
    </source>
</evidence>
<comment type="catalytic activity">
    <reaction evidence="7">
        <text>prephenate + H(+) = 3-phenylpyruvate + CO2 + H2O</text>
        <dbReference type="Rhea" id="RHEA:21648"/>
        <dbReference type="ChEBI" id="CHEBI:15377"/>
        <dbReference type="ChEBI" id="CHEBI:15378"/>
        <dbReference type="ChEBI" id="CHEBI:16526"/>
        <dbReference type="ChEBI" id="CHEBI:18005"/>
        <dbReference type="ChEBI" id="CHEBI:29934"/>
        <dbReference type="EC" id="4.2.1.51"/>
    </reaction>
</comment>
<feature type="site" description="Essential for prephenate dehydratase activity" evidence="8">
    <location>
        <position position="175"/>
    </location>
</feature>